<dbReference type="EnsemblMetazoa" id="XM_008219620">
    <property type="protein sequence ID" value="XP_008217842"/>
    <property type="gene ID" value="LOC100679569"/>
</dbReference>
<dbReference type="AlphaFoldDB" id="A0A7M7HBB8"/>
<dbReference type="InterPro" id="IPR001810">
    <property type="entry name" value="F-box_dom"/>
</dbReference>
<proteinExistence type="predicted"/>
<dbReference type="GO" id="GO:0019005">
    <property type="term" value="C:SCF ubiquitin ligase complex"/>
    <property type="evidence" value="ECO:0007669"/>
    <property type="project" value="TreeGrafter"/>
</dbReference>
<evidence type="ECO:0000313" key="8">
    <source>
        <dbReference type="Proteomes" id="UP000002358"/>
    </source>
</evidence>
<dbReference type="SUPFAM" id="SSF54928">
    <property type="entry name" value="RNA-binding domain, RBD"/>
    <property type="match status" value="1"/>
</dbReference>
<dbReference type="RefSeq" id="XP_008217843.1">
    <property type="nucleotide sequence ID" value="XM_008219621.4"/>
</dbReference>
<evidence type="ECO:0000259" key="5">
    <source>
        <dbReference type="PROSITE" id="PS50102"/>
    </source>
</evidence>
<dbReference type="SMART" id="SM00367">
    <property type="entry name" value="LRR_CC"/>
    <property type="match status" value="6"/>
</dbReference>
<dbReference type="FunCoup" id="A0A7M7HBB8">
    <property type="interactions" value="10"/>
</dbReference>
<evidence type="ECO:0000256" key="4">
    <source>
        <dbReference type="SAM" id="MobiDB-lite"/>
    </source>
</evidence>
<dbReference type="GeneID" id="100679569"/>
<feature type="domain" description="RRM" evidence="5">
    <location>
        <begin position="51"/>
        <end position="128"/>
    </location>
</feature>
<dbReference type="SUPFAM" id="SSF81383">
    <property type="entry name" value="F-box domain"/>
    <property type="match status" value="1"/>
</dbReference>
<dbReference type="InterPro" id="IPR032675">
    <property type="entry name" value="LRR_dom_sf"/>
</dbReference>
<accession>A0A7M7HBB8</accession>
<protein>
    <recommendedName>
        <fullName evidence="9">RNA-binding protein EEED8.10</fullName>
    </recommendedName>
</protein>
<keyword evidence="1" id="KW-0833">Ubl conjugation pathway</keyword>
<dbReference type="SUPFAM" id="SSF52047">
    <property type="entry name" value="RNI-like"/>
    <property type="match status" value="1"/>
</dbReference>
<dbReference type="Pfam" id="PF00076">
    <property type="entry name" value="RRM_1"/>
    <property type="match status" value="1"/>
</dbReference>
<evidence type="ECO:0008006" key="9">
    <source>
        <dbReference type="Google" id="ProtNLM"/>
    </source>
</evidence>
<keyword evidence="2 3" id="KW-0694">RNA-binding</keyword>
<dbReference type="Gene3D" id="1.20.1280.50">
    <property type="match status" value="1"/>
</dbReference>
<dbReference type="InterPro" id="IPR006553">
    <property type="entry name" value="Leu-rich_rpt_Cys-con_subtyp"/>
</dbReference>
<feature type="domain" description="F-box" evidence="6">
    <location>
        <begin position="160"/>
        <end position="207"/>
    </location>
</feature>
<dbReference type="Gene3D" id="3.80.10.10">
    <property type="entry name" value="Ribonuclease Inhibitor"/>
    <property type="match status" value="3"/>
</dbReference>
<dbReference type="PROSITE" id="PS50181">
    <property type="entry name" value="FBOX"/>
    <property type="match status" value="1"/>
</dbReference>
<dbReference type="PROSITE" id="PS50102">
    <property type="entry name" value="RRM"/>
    <property type="match status" value="1"/>
</dbReference>
<dbReference type="GO" id="GO:0031146">
    <property type="term" value="P:SCF-dependent proteasomal ubiquitin-dependent protein catabolic process"/>
    <property type="evidence" value="ECO:0007669"/>
    <property type="project" value="TreeGrafter"/>
</dbReference>
<dbReference type="OrthoDB" id="549243at2759"/>
<dbReference type="InterPro" id="IPR035979">
    <property type="entry name" value="RBD_domain_sf"/>
</dbReference>
<organism evidence="7 8">
    <name type="scientific">Nasonia vitripennis</name>
    <name type="common">Parasitic wasp</name>
    <dbReference type="NCBI Taxonomy" id="7425"/>
    <lineage>
        <taxon>Eukaryota</taxon>
        <taxon>Metazoa</taxon>
        <taxon>Ecdysozoa</taxon>
        <taxon>Arthropoda</taxon>
        <taxon>Hexapoda</taxon>
        <taxon>Insecta</taxon>
        <taxon>Pterygota</taxon>
        <taxon>Neoptera</taxon>
        <taxon>Endopterygota</taxon>
        <taxon>Hymenoptera</taxon>
        <taxon>Apocrita</taxon>
        <taxon>Proctotrupomorpha</taxon>
        <taxon>Chalcidoidea</taxon>
        <taxon>Pteromalidae</taxon>
        <taxon>Pteromalinae</taxon>
        <taxon>Nasonia</taxon>
    </lineage>
</organism>
<dbReference type="PANTHER" id="PTHR13318">
    <property type="entry name" value="PARTNER OF PAIRED, ISOFORM B-RELATED"/>
    <property type="match status" value="1"/>
</dbReference>
<keyword evidence="8" id="KW-1185">Reference proteome</keyword>
<dbReference type="InterPro" id="IPR000504">
    <property type="entry name" value="RRM_dom"/>
</dbReference>
<evidence type="ECO:0000256" key="3">
    <source>
        <dbReference type="PROSITE-ProRule" id="PRU00176"/>
    </source>
</evidence>
<dbReference type="SMR" id="A0A7M7HBB8"/>
<dbReference type="InterPro" id="IPR057207">
    <property type="entry name" value="FBXL15_LRR"/>
</dbReference>
<dbReference type="EnsemblMetazoa" id="XM_008219621">
    <property type="protein sequence ID" value="XP_008217843"/>
    <property type="gene ID" value="LOC100679569"/>
</dbReference>
<dbReference type="GO" id="GO:0003723">
    <property type="term" value="F:RNA binding"/>
    <property type="evidence" value="ECO:0007669"/>
    <property type="project" value="UniProtKB-UniRule"/>
</dbReference>
<dbReference type="Gene3D" id="3.30.70.330">
    <property type="match status" value="1"/>
</dbReference>
<evidence type="ECO:0000259" key="6">
    <source>
        <dbReference type="PROSITE" id="PS50181"/>
    </source>
</evidence>
<dbReference type="KEGG" id="nvi:100679569"/>
<dbReference type="RefSeq" id="XP_008217842.1">
    <property type="nucleotide sequence ID" value="XM_008219620.4"/>
</dbReference>
<dbReference type="SMART" id="SM00360">
    <property type="entry name" value="RRM"/>
    <property type="match status" value="1"/>
</dbReference>
<sequence length="639" mass="72607">MEDDRIGEGLRNILHRLWTINMNDLSLSDDSCIEDSVDNIKSVTVDGVPIRKLFIGNIAQRTTHKDLEKLFSNYGQLDSCYLKRNTGKSNYAFVTFHSIDDALKASKDGLRKRIHLHNRDLRVMPADSWHQPDSIENQNKKSQKNSDGKEMSTDYILNEDAEIHKLNDDCLMHVFSFLPIADRVKVERVCRRWLNVSQESWRTFKKLNLTQTTWGFQCKTYGLREIDTPTLRKVLLRCGQFLTHIDFSTFAEKLSSSTLTVVGRNCPNLQCIDVTALNVSPAGIKSLTDNCSNIMEFSLGHCSSSCDNDLSHLFSKNKKLRYLKLVHNSITGKCLLSLPVESIETIILEECTNVSPCHFSNVVPTFEKLHTLSLEKCVSFNDQAVKAISLCSKSLKVLRLCDYYPMIKLNTMPQLAELVNLESLDVSQNVLVQDKFLTVIGTQCKLLTSVNISSCHSVTNEGLAAITSLPKLQHLFINYLGKITDEVLADMPNLRTMECRGCPNLKDQGLSTLIEESQHIELLDLSGCNHISNELIEVAIKSTINRTNNVILKMFVGDTSVQHSKITKVSPFLQVLNVDLSEPYLRPDFDHDEYDFFPDDYDMDELDDIDDYDPFLATDDEYDDDCDIYFGQNINDDNF</sequence>
<dbReference type="InParanoid" id="A0A7M7HBB8"/>
<evidence type="ECO:0000256" key="1">
    <source>
        <dbReference type="ARBA" id="ARBA00022786"/>
    </source>
</evidence>
<evidence type="ECO:0000313" key="7">
    <source>
        <dbReference type="EnsemblMetazoa" id="XP_008217842"/>
    </source>
</evidence>
<dbReference type="Proteomes" id="UP000002358">
    <property type="component" value="Chromosome 2"/>
</dbReference>
<dbReference type="CDD" id="cd00590">
    <property type="entry name" value="RRM_SF"/>
    <property type="match status" value="1"/>
</dbReference>
<dbReference type="Pfam" id="PF12937">
    <property type="entry name" value="F-box-like"/>
    <property type="match status" value="1"/>
</dbReference>
<evidence type="ECO:0000256" key="2">
    <source>
        <dbReference type="ARBA" id="ARBA00022884"/>
    </source>
</evidence>
<reference evidence="7" key="1">
    <citation type="submission" date="2021-01" db="UniProtKB">
        <authorList>
            <consortium name="EnsemblMetazoa"/>
        </authorList>
    </citation>
    <scope>IDENTIFICATION</scope>
</reference>
<dbReference type="InterPro" id="IPR036047">
    <property type="entry name" value="F-box-like_dom_sf"/>
</dbReference>
<feature type="region of interest" description="Disordered" evidence="4">
    <location>
        <begin position="127"/>
        <end position="151"/>
    </location>
</feature>
<dbReference type="Pfam" id="PF25372">
    <property type="entry name" value="DUF7885"/>
    <property type="match status" value="1"/>
</dbReference>
<dbReference type="InterPro" id="IPR012677">
    <property type="entry name" value="Nucleotide-bd_a/b_plait_sf"/>
</dbReference>
<name>A0A7M7HBB8_NASVI</name>
<dbReference type="SMART" id="SM00256">
    <property type="entry name" value="FBOX"/>
    <property type="match status" value="1"/>
</dbReference>
<dbReference type="PANTHER" id="PTHR13318:SF95">
    <property type="entry name" value="F-BOX PROTEIN YLR352W"/>
    <property type="match status" value="1"/>
</dbReference>